<protein>
    <recommendedName>
        <fullName evidence="1">RNase H type-1 domain-containing protein</fullName>
    </recommendedName>
</protein>
<gene>
    <name evidence="2" type="ORF">SO802_034058</name>
</gene>
<dbReference type="EMBL" id="JAZDWU010000012">
    <property type="protein sequence ID" value="KAK9984533.1"/>
    <property type="molecule type" value="Genomic_DNA"/>
</dbReference>
<organism evidence="2 3">
    <name type="scientific">Lithocarpus litseifolius</name>
    <dbReference type="NCBI Taxonomy" id="425828"/>
    <lineage>
        <taxon>Eukaryota</taxon>
        <taxon>Viridiplantae</taxon>
        <taxon>Streptophyta</taxon>
        <taxon>Embryophyta</taxon>
        <taxon>Tracheophyta</taxon>
        <taxon>Spermatophyta</taxon>
        <taxon>Magnoliopsida</taxon>
        <taxon>eudicotyledons</taxon>
        <taxon>Gunneridae</taxon>
        <taxon>Pentapetalae</taxon>
        <taxon>rosids</taxon>
        <taxon>fabids</taxon>
        <taxon>Fagales</taxon>
        <taxon>Fagaceae</taxon>
        <taxon>Lithocarpus</taxon>
    </lineage>
</organism>
<dbReference type="Pfam" id="PF13456">
    <property type="entry name" value="RVT_3"/>
    <property type="match status" value="1"/>
</dbReference>
<dbReference type="Proteomes" id="UP001459277">
    <property type="component" value="Unassembled WGS sequence"/>
</dbReference>
<dbReference type="InterPro" id="IPR012337">
    <property type="entry name" value="RNaseH-like_sf"/>
</dbReference>
<feature type="domain" description="RNase H type-1" evidence="1">
    <location>
        <begin position="39"/>
        <end position="98"/>
    </location>
</feature>
<evidence type="ECO:0000313" key="2">
    <source>
        <dbReference type="EMBL" id="KAK9984533.1"/>
    </source>
</evidence>
<evidence type="ECO:0000313" key="3">
    <source>
        <dbReference type="Proteomes" id="UP001459277"/>
    </source>
</evidence>
<dbReference type="GO" id="GO:0004523">
    <property type="term" value="F:RNA-DNA hybrid ribonuclease activity"/>
    <property type="evidence" value="ECO:0007669"/>
    <property type="project" value="InterPro"/>
</dbReference>
<dbReference type="AlphaFoldDB" id="A0AAW2BG76"/>
<sequence>MASCSLEEFSAAAITDLSSPRPAPSSHWSPPPPGVLKINVDGASYDLDGTSSIGVIIKDCKGEAITALCKPLQSHYLAELVEVLAMEHGILLAQEMQLNTHLNRDFNYAAHELVLLARRTGTHQLWKGVTPPFLDPIVQADMLN</sequence>
<dbReference type="PANTHER" id="PTHR47074">
    <property type="entry name" value="BNAC02G40300D PROTEIN"/>
    <property type="match status" value="1"/>
</dbReference>
<dbReference type="InterPro" id="IPR052929">
    <property type="entry name" value="RNase_H-like_EbsB-rel"/>
</dbReference>
<dbReference type="SUPFAM" id="SSF53098">
    <property type="entry name" value="Ribonuclease H-like"/>
    <property type="match status" value="1"/>
</dbReference>
<accession>A0AAW2BG76</accession>
<proteinExistence type="predicted"/>
<dbReference type="GO" id="GO:0003676">
    <property type="term" value="F:nucleic acid binding"/>
    <property type="evidence" value="ECO:0007669"/>
    <property type="project" value="InterPro"/>
</dbReference>
<evidence type="ECO:0000259" key="1">
    <source>
        <dbReference type="Pfam" id="PF13456"/>
    </source>
</evidence>
<dbReference type="InterPro" id="IPR002156">
    <property type="entry name" value="RNaseH_domain"/>
</dbReference>
<reference evidence="2 3" key="1">
    <citation type="submission" date="2024-01" db="EMBL/GenBank/DDBJ databases">
        <title>A telomere-to-telomere, gap-free genome of sweet tea (Lithocarpus litseifolius).</title>
        <authorList>
            <person name="Zhou J."/>
        </authorList>
    </citation>
    <scope>NUCLEOTIDE SEQUENCE [LARGE SCALE GENOMIC DNA]</scope>
    <source>
        <strain evidence="2">Zhou-2022a</strain>
        <tissue evidence="2">Leaf</tissue>
    </source>
</reference>
<name>A0AAW2BG76_9ROSI</name>
<keyword evidence="3" id="KW-1185">Reference proteome</keyword>
<comment type="caution">
    <text evidence="2">The sequence shown here is derived from an EMBL/GenBank/DDBJ whole genome shotgun (WGS) entry which is preliminary data.</text>
</comment>
<dbReference type="PANTHER" id="PTHR47074:SF11">
    <property type="entry name" value="REVERSE TRANSCRIPTASE-LIKE PROTEIN"/>
    <property type="match status" value="1"/>
</dbReference>